<protein>
    <submittedName>
        <fullName evidence="2">Uncharacterized protein</fullName>
    </submittedName>
</protein>
<keyword evidence="3" id="KW-1185">Reference proteome</keyword>
<evidence type="ECO:0000313" key="2">
    <source>
        <dbReference type="EMBL" id="CAF4675111.1"/>
    </source>
</evidence>
<gene>
    <name evidence="2" type="ORF">UJA718_LOCUS34952</name>
</gene>
<feature type="non-terminal residue" evidence="2">
    <location>
        <position position="1"/>
    </location>
</feature>
<name>A0A821H2L5_9BILA</name>
<accession>A0A821H2L5</accession>
<sequence length="240" mass="27632">MPNRNNEYLTALYAERHIPSSFTSLKKCFSEEVMSKFSKLNEPIHGKSIIGMYANPSADNSVELFHQFARRWTFDNGNKPVENLANICDINSCVAEELKRPDLKATWQVIKMIYADYNSLQNYRMSSARNTHSGTKNYQISDSTNGPRHHHQHYNHYQQGGGKGKNLDLIQQDNELNDEVNGRKRAKSQEQIIPPNPQMDIIDDVDTYIVRDVLPDDIIFITPDDALNNTSNYDMLYDNE</sequence>
<comment type="caution">
    <text evidence="2">The sequence shown here is derived from an EMBL/GenBank/DDBJ whole genome shotgun (WGS) entry which is preliminary data.</text>
</comment>
<dbReference type="Proteomes" id="UP000663873">
    <property type="component" value="Unassembled WGS sequence"/>
</dbReference>
<dbReference type="AlphaFoldDB" id="A0A821H2L5"/>
<dbReference type="EMBL" id="CAJOBP010032156">
    <property type="protein sequence ID" value="CAF4675111.1"/>
    <property type="molecule type" value="Genomic_DNA"/>
</dbReference>
<evidence type="ECO:0000256" key="1">
    <source>
        <dbReference type="SAM" id="MobiDB-lite"/>
    </source>
</evidence>
<feature type="region of interest" description="Disordered" evidence="1">
    <location>
        <begin position="143"/>
        <end position="163"/>
    </location>
</feature>
<organism evidence="2 3">
    <name type="scientific">Rotaria socialis</name>
    <dbReference type="NCBI Taxonomy" id="392032"/>
    <lineage>
        <taxon>Eukaryota</taxon>
        <taxon>Metazoa</taxon>
        <taxon>Spiralia</taxon>
        <taxon>Gnathifera</taxon>
        <taxon>Rotifera</taxon>
        <taxon>Eurotatoria</taxon>
        <taxon>Bdelloidea</taxon>
        <taxon>Philodinida</taxon>
        <taxon>Philodinidae</taxon>
        <taxon>Rotaria</taxon>
    </lineage>
</organism>
<reference evidence="2" key="1">
    <citation type="submission" date="2021-02" db="EMBL/GenBank/DDBJ databases">
        <authorList>
            <person name="Nowell W R."/>
        </authorList>
    </citation>
    <scope>NUCLEOTIDE SEQUENCE</scope>
</reference>
<evidence type="ECO:0000313" key="3">
    <source>
        <dbReference type="Proteomes" id="UP000663873"/>
    </source>
</evidence>
<proteinExistence type="predicted"/>